<reference evidence="2" key="1">
    <citation type="submission" date="2021-02" db="EMBL/GenBank/DDBJ databases">
        <title>First Annotated Genome of the Yellow-green Alga Tribonema minus.</title>
        <authorList>
            <person name="Mahan K.M."/>
        </authorList>
    </citation>
    <scope>NUCLEOTIDE SEQUENCE</scope>
    <source>
        <strain evidence="2">UTEX B ZZ1240</strain>
    </source>
</reference>
<evidence type="ECO:0008006" key="4">
    <source>
        <dbReference type="Google" id="ProtNLM"/>
    </source>
</evidence>
<evidence type="ECO:0000256" key="1">
    <source>
        <dbReference type="SAM" id="MobiDB-lite"/>
    </source>
</evidence>
<sequence>MRAAAALRDADAKGAYDAFLEDAASCHPEQLLQQLALPWATRAHGSHLSVSSDDVLRRVFNAAFSRIKPYLLADLVRRDPGCCISGDGTFKIAGRVTSSATVLHFILGADHCVVAFAAVKGDGFTPVIPLYMQLRRRLEAMGKLFDVQAVYSDRCCEQRNDPSTAPQAVIFPGCRRVWGDGWHAINTLIEATTRSNHPDLQAFAAAVGKAIRVPHQEDVEALKRLFIDQARQQGQMLHPDVAELRALNRGYAESVRTVGPPGSVIAANLRRVFAKFDKNDGERPDSKAPPERLYRPSGRDKSQRSTEEVFENTIRCADKGCLTDPLPFPRMHTLLRVMPKTKRPIYRSVGQTVKNEALHSKVNKLVDGISKVGADSMNSRLLLRVFAHNRQRDVEWGRCSAHEPCPWITARALCPGAEPPPEPQERMGWDYYRDLCNQQLKDLQDMYDELKHANSKGIESMHMVVRSMVLRKMQAKPV</sequence>
<name>A0A835YMJ3_9STRA</name>
<keyword evidence="3" id="KW-1185">Reference proteome</keyword>
<comment type="caution">
    <text evidence="2">The sequence shown here is derived from an EMBL/GenBank/DDBJ whole genome shotgun (WGS) entry which is preliminary data.</text>
</comment>
<dbReference type="EMBL" id="JAFCMP010000519">
    <property type="protein sequence ID" value="KAG5177960.1"/>
    <property type="molecule type" value="Genomic_DNA"/>
</dbReference>
<proteinExistence type="predicted"/>
<gene>
    <name evidence="2" type="ORF">JKP88DRAFT_169526</name>
</gene>
<dbReference type="Proteomes" id="UP000664859">
    <property type="component" value="Unassembled WGS sequence"/>
</dbReference>
<protein>
    <recommendedName>
        <fullName evidence="4">Transposase</fullName>
    </recommendedName>
</protein>
<dbReference type="OrthoDB" id="229661at2759"/>
<accession>A0A835YMJ3</accession>
<evidence type="ECO:0000313" key="3">
    <source>
        <dbReference type="Proteomes" id="UP000664859"/>
    </source>
</evidence>
<evidence type="ECO:0000313" key="2">
    <source>
        <dbReference type="EMBL" id="KAG5177960.1"/>
    </source>
</evidence>
<dbReference type="AlphaFoldDB" id="A0A835YMJ3"/>
<feature type="region of interest" description="Disordered" evidence="1">
    <location>
        <begin position="277"/>
        <end position="306"/>
    </location>
</feature>
<organism evidence="2 3">
    <name type="scientific">Tribonema minus</name>
    <dbReference type="NCBI Taxonomy" id="303371"/>
    <lineage>
        <taxon>Eukaryota</taxon>
        <taxon>Sar</taxon>
        <taxon>Stramenopiles</taxon>
        <taxon>Ochrophyta</taxon>
        <taxon>PX clade</taxon>
        <taxon>Xanthophyceae</taxon>
        <taxon>Tribonematales</taxon>
        <taxon>Tribonemataceae</taxon>
        <taxon>Tribonema</taxon>
    </lineage>
</organism>